<organism evidence="1 2">
    <name type="scientific">Toxocara canis</name>
    <name type="common">Canine roundworm</name>
    <dbReference type="NCBI Taxonomy" id="6265"/>
    <lineage>
        <taxon>Eukaryota</taxon>
        <taxon>Metazoa</taxon>
        <taxon>Ecdysozoa</taxon>
        <taxon>Nematoda</taxon>
        <taxon>Chromadorea</taxon>
        <taxon>Rhabditida</taxon>
        <taxon>Spirurina</taxon>
        <taxon>Ascaridomorpha</taxon>
        <taxon>Ascaridoidea</taxon>
        <taxon>Toxocaridae</taxon>
        <taxon>Toxocara</taxon>
    </lineage>
</organism>
<keyword evidence="2" id="KW-1185">Reference proteome</keyword>
<proteinExistence type="predicted"/>
<dbReference type="AlphaFoldDB" id="A0A0B2V057"/>
<sequence>MRHYSSNFRGNHWSTMLGSKEMRNIHRRLPIGRRSSLNLCYVEGYMLRCFFKWNTRQQHCTTRMKRISRNWLTDQSECIADVSLEQCNATVNYVYMKDGKDLIVRLSGKTGGQYFSNNQLLWNRESPNELPCIKREGEPARELDSHLLMSWSGDDIVTRCVESFSPFYG</sequence>
<dbReference type="Proteomes" id="UP000031036">
    <property type="component" value="Unassembled WGS sequence"/>
</dbReference>
<gene>
    <name evidence="1" type="ORF">Tcan_03872</name>
</gene>
<protein>
    <submittedName>
        <fullName evidence="1">Uncharacterized protein</fullName>
    </submittedName>
</protein>
<accession>A0A0B2V057</accession>
<comment type="caution">
    <text evidence="1">The sequence shown here is derived from an EMBL/GenBank/DDBJ whole genome shotgun (WGS) entry which is preliminary data.</text>
</comment>
<evidence type="ECO:0000313" key="1">
    <source>
        <dbReference type="EMBL" id="KHN76686.1"/>
    </source>
</evidence>
<reference evidence="1 2" key="1">
    <citation type="submission" date="2014-11" db="EMBL/GenBank/DDBJ databases">
        <title>Genetic blueprint of the zoonotic pathogen Toxocara canis.</title>
        <authorList>
            <person name="Zhu X.-Q."/>
            <person name="Korhonen P.K."/>
            <person name="Cai H."/>
            <person name="Young N.D."/>
            <person name="Nejsum P."/>
            <person name="von Samson-Himmelstjerna G."/>
            <person name="Boag P.R."/>
            <person name="Tan P."/>
            <person name="Li Q."/>
            <person name="Min J."/>
            <person name="Yang Y."/>
            <person name="Wang X."/>
            <person name="Fang X."/>
            <person name="Hall R.S."/>
            <person name="Hofmann A."/>
            <person name="Sternberg P.W."/>
            <person name="Jex A.R."/>
            <person name="Gasser R.B."/>
        </authorList>
    </citation>
    <scope>NUCLEOTIDE SEQUENCE [LARGE SCALE GENOMIC DNA]</scope>
    <source>
        <strain evidence="1">PN_DK_2014</strain>
    </source>
</reference>
<dbReference type="EMBL" id="JPKZ01002480">
    <property type="protein sequence ID" value="KHN76686.1"/>
    <property type="molecule type" value="Genomic_DNA"/>
</dbReference>
<evidence type="ECO:0000313" key="2">
    <source>
        <dbReference type="Proteomes" id="UP000031036"/>
    </source>
</evidence>
<name>A0A0B2V057_TOXCA</name>